<feature type="repeat" description="ANK" evidence="3">
    <location>
        <begin position="236"/>
        <end position="268"/>
    </location>
</feature>
<dbReference type="Pfam" id="PF20266">
    <property type="entry name" value="Mab-21_C"/>
    <property type="match status" value="1"/>
</dbReference>
<protein>
    <recommendedName>
        <fullName evidence="4">Mab-21-like HhH/H2TH-like domain-containing protein</fullName>
    </recommendedName>
</protein>
<keyword evidence="6" id="KW-1185">Reference proteome</keyword>
<dbReference type="PROSITE" id="PS50297">
    <property type="entry name" value="ANK_REP_REGION"/>
    <property type="match status" value="4"/>
</dbReference>
<dbReference type="Pfam" id="PF12796">
    <property type="entry name" value="Ank_2"/>
    <property type="match status" value="3"/>
</dbReference>
<comment type="caution">
    <text evidence="5">The sequence shown here is derived from an EMBL/GenBank/DDBJ whole genome shotgun (WGS) entry which is preliminary data.</text>
</comment>
<evidence type="ECO:0000313" key="6">
    <source>
        <dbReference type="Proteomes" id="UP001186944"/>
    </source>
</evidence>
<name>A0AA89C038_PINIB</name>
<dbReference type="SMART" id="SM00248">
    <property type="entry name" value="ANK"/>
    <property type="match status" value="7"/>
</dbReference>
<evidence type="ECO:0000256" key="2">
    <source>
        <dbReference type="ARBA" id="ARBA00023043"/>
    </source>
</evidence>
<reference evidence="5" key="1">
    <citation type="submission" date="2019-08" db="EMBL/GenBank/DDBJ databases">
        <title>The improved chromosome-level genome for the pearl oyster Pinctada fucata martensii using PacBio sequencing and Hi-C.</title>
        <authorList>
            <person name="Zheng Z."/>
        </authorList>
    </citation>
    <scope>NUCLEOTIDE SEQUENCE</scope>
    <source>
        <strain evidence="5">ZZ-2019</strain>
        <tissue evidence="5">Adductor muscle</tissue>
    </source>
</reference>
<keyword evidence="2 3" id="KW-0040">ANK repeat</keyword>
<sequence length="535" mass="61123">MKELISRGVSINSKDNNDDTPLHIMATIACKKSIEFLLDNNGANIQARNRGGESALHYLAGSNELKGFKETLSLLLDRGMDINDIDFEGRNAIHHALMSKDTDRSAIDEFLTRGIDINVEDRRGRNEIFHAVKHSSIFEFDEEDIDRRVDVIKCLSENGVDVSKGDMYGITALHEATLKNSLDILLVLLESGADLAKQTKTGATPLHWACKIYNMTHLVLYFCIENKVDINIKDIHGCTPLHWAMWYRQKSVVQTLLQTGCDYTITDDNGETPLDLAQKMRFDGFRELLENNLYEHLEELNLEYPALKCIEKDPVMACPLLRYIKKAEDTLSIEEYIGHLDTHYFSLKDLINTVVSSDDMGFIMISKKTKLLQKWISCTYLEQTTVRNIPRHLKKGYIILKALIESGYFPSVVDHDNDKAVKKYISSYLLKTCFLHEIQSTIGKIGETEASKDDRKISIDMANRTVLRLEKCVNEKFVPSYFNRGKNLLGISGTEDGIREQSIYLQLIGLMKHIIRIIESDDDYLQTYQVIYSRN</sequence>
<dbReference type="PROSITE" id="PS50088">
    <property type="entry name" value="ANK_REPEAT"/>
    <property type="match status" value="5"/>
</dbReference>
<evidence type="ECO:0000313" key="5">
    <source>
        <dbReference type="EMBL" id="KAK3089142.1"/>
    </source>
</evidence>
<organism evidence="5 6">
    <name type="scientific">Pinctada imbricata</name>
    <name type="common">Atlantic pearl-oyster</name>
    <name type="synonym">Pinctada martensii</name>
    <dbReference type="NCBI Taxonomy" id="66713"/>
    <lineage>
        <taxon>Eukaryota</taxon>
        <taxon>Metazoa</taxon>
        <taxon>Spiralia</taxon>
        <taxon>Lophotrochozoa</taxon>
        <taxon>Mollusca</taxon>
        <taxon>Bivalvia</taxon>
        <taxon>Autobranchia</taxon>
        <taxon>Pteriomorphia</taxon>
        <taxon>Pterioida</taxon>
        <taxon>Pterioidea</taxon>
        <taxon>Pteriidae</taxon>
        <taxon>Pinctada</taxon>
    </lineage>
</organism>
<evidence type="ECO:0000256" key="3">
    <source>
        <dbReference type="PROSITE-ProRule" id="PRU00023"/>
    </source>
</evidence>
<dbReference type="PANTHER" id="PTHR24178">
    <property type="entry name" value="MOLTING PROTEIN MLT-4"/>
    <property type="match status" value="1"/>
</dbReference>
<feature type="repeat" description="ANK" evidence="3">
    <location>
        <begin position="88"/>
        <end position="122"/>
    </location>
</feature>
<feature type="repeat" description="ANK" evidence="3">
    <location>
        <begin position="201"/>
        <end position="235"/>
    </location>
</feature>
<dbReference type="AlphaFoldDB" id="A0AA89C038"/>
<feature type="repeat" description="ANK" evidence="3">
    <location>
        <begin position="168"/>
        <end position="200"/>
    </location>
</feature>
<dbReference type="PROSITE" id="PS51257">
    <property type="entry name" value="PROKAR_LIPOPROTEIN"/>
    <property type="match status" value="1"/>
</dbReference>
<dbReference type="Proteomes" id="UP001186944">
    <property type="component" value="Unassembled WGS sequence"/>
</dbReference>
<keyword evidence="1" id="KW-0677">Repeat</keyword>
<evidence type="ECO:0000259" key="4">
    <source>
        <dbReference type="Pfam" id="PF20266"/>
    </source>
</evidence>
<proteinExistence type="predicted"/>
<evidence type="ECO:0000256" key="1">
    <source>
        <dbReference type="ARBA" id="ARBA00022737"/>
    </source>
</evidence>
<accession>A0AA89C038</accession>
<dbReference type="PANTHER" id="PTHR24178:SF41">
    <property type="entry name" value="ANKYRIN-2 ISOFORM X1"/>
    <property type="match status" value="1"/>
</dbReference>
<dbReference type="InterPro" id="IPR036770">
    <property type="entry name" value="Ankyrin_rpt-contain_sf"/>
</dbReference>
<dbReference type="InterPro" id="IPR046906">
    <property type="entry name" value="Mab-21_HhH/H2TH-like"/>
</dbReference>
<feature type="repeat" description="ANK" evidence="3">
    <location>
        <begin position="51"/>
        <end position="87"/>
    </location>
</feature>
<gene>
    <name evidence="5" type="ORF">FSP39_001209</name>
</gene>
<feature type="domain" description="Mab-21-like HhH/H2TH-like" evidence="4">
    <location>
        <begin position="394"/>
        <end position="490"/>
    </location>
</feature>
<dbReference type="Gene3D" id="1.25.40.20">
    <property type="entry name" value="Ankyrin repeat-containing domain"/>
    <property type="match status" value="3"/>
</dbReference>
<dbReference type="EMBL" id="VSWD01000010">
    <property type="protein sequence ID" value="KAK3089142.1"/>
    <property type="molecule type" value="Genomic_DNA"/>
</dbReference>
<dbReference type="SUPFAM" id="SSF48403">
    <property type="entry name" value="Ankyrin repeat"/>
    <property type="match status" value="1"/>
</dbReference>
<dbReference type="InterPro" id="IPR002110">
    <property type="entry name" value="Ankyrin_rpt"/>
</dbReference>
<dbReference type="Gene3D" id="1.10.1410.40">
    <property type="match status" value="1"/>
</dbReference>